<sequence length="145" mass="16539">MYGRDDREYADLLDETIRFLGERARLERDTSYTELRSVLARRTGYPPFDFGLDRDRAGMGQLLGDSVTRTYPEIGAMISSIVVYLNANDAGPGFYRLAERMGLLRPRSSRSTREAFWLRQVDQVFEYFHPGNKDRSASASDPAGE</sequence>
<keyword evidence="2" id="KW-1185">Reference proteome</keyword>
<gene>
    <name evidence="1" type="ORF">G1H11_17650</name>
</gene>
<name>A0A6N9YPZ9_9ACTN</name>
<dbReference type="AlphaFoldDB" id="A0A6N9YPZ9"/>
<evidence type="ECO:0000313" key="2">
    <source>
        <dbReference type="Proteomes" id="UP000469185"/>
    </source>
</evidence>
<protein>
    <submittedName>
        <fullName evidence="1">Uncharacterized protein</fullName>
    </submittedName>
</protein>
<reference evidence="1 2" key="1">
    <citation type="submission" date="2020-02" db="EMBL/GenBank/DDBJ databases">
        <authorList>
            <person name="Li X.-J."/>
            <person name="Feng X.-M."/>
        </authorList>
    </citation>
    <scope>NUCLEOTIDE SEQUENCE [LARGE SCALE GENOMIC DNA]</scope>
    <source>
        <strain evidence="1 2">CGMCC 4.7225</strain>
    </source>
</reference>
<dbReference type="RefSeq" id="WP_163819896.1">
    <property type="nucleotide sequence ID" value="NZ_JAAGOB010000009.1"/>
</dbReference>
<dbReference type="Proteomes" id="UP000469185">
    <property type="component" value="Unassembled WGS sequence"/>
</dbReference>
<dbReference type="EMBL" id="JAAGOB010000009">
    <property type="protein sequence ID" value="NED97126.1"/>
    <property type="molecule type" value="Genomic_DNA"/>
</dbReference>
<evidence type="ECO:0000313" key="1">
    <source>
        <dbReference type="EMBL" id="NED97126.1"/>
    </source>
</evidence>
<accession>A0A6N9YPZ9</accession>
<proteinExistence type="predicted"/>
<comment type="caution">
    <text evidence="1">The sequence shown here is derived from an EMBL/GenBank/DDBJ whole genome shotgun (WGS) entry which is preliminary data.</text>
</comment>
<organism evidence="1 2">
    <name type="scientific">Phytoactinopolyspora alkaliphila</name>
    <dbReference type="NCBI Taxonomy" id="1783498"/>
    <lineage>
        <taxon>Bacteria</taxon>
        <taxon>Bacillati</taxon>
        <taxon>Actinomycetota</taxon>
        <taxon>Actinomycetes</taxon>
        <taxon>Jiangellales</taxon>
        <taxon>Jiangellaceae</taxon>
        <taxon>Phytoactinopolyspora</taxon>
    </lineage>
</organism>